<accession>A0A7R8WV89</accession>
<proteinExistence type="predicted"/>
<feature type="non-terminal residue" evidence="1">
    <location>
        <position position="1"/>
    </location>
</feature>
<dbReference type="AlphaFoldDB" id="A0A7R8WV89"/>
<dbReference type="EMBL" id="OB709608">
    <property type="protein sequence ID" value="CAD7238826.1"/>
    <property type="molecule type" value="Genomic_DNA"/>
</dbReference>
<dbReference type="OrthoDB" id="25498at2759"/>
<organism evidence="1">
    <name type="scientific">Cyprideis torosa</name>
    <dbReference type="NCBI Taxonomy" id="163714"/>
    <lineage>
        <taxon>Eukaryota</taxon>
        <taxon>Metazoa</taxon>
        <taxon>Ecdysozoa</taxon>
        <taxon>Arthropoda</taxon>
        <taxon>Crustacea</taxon>
        <taxon>Oligostraca</taxon>
        <taxon>Ostracoda</taxon>
        <taxon>Podocopa</taxon>
        <taxon>Podocopida</taxon>
        <taxon>Cytherocopina</taxon>
        <taxon>Cytheroidea</taxon>
        <taxon>Cytherideidae</taxon>
        <taxon>Cyprideis</taxon>
    </lineage>
</organism>
<name>A0A7R8WV89_9CRUS</name>
<gene>
    <name evidence="1" type="ORF">CTOB1V02_LOCUS16641</name>
</gene>
<reference evidence="1" key="1">
    <citation type="submission" date="2020-11" db="EMBL/GenBank/DDBJ databases">
        <authorList>
            <person name="Tran Van P."/>
        </authorList>
    </citation>
    <scope>NUCLEOTIDE SEQUENCE</scope>
</reference>
<evidence type="ECO:0000313" key="1">
    <source>
        <dbReference type="EMBL" id="CAD7238826.1"/>
    </source>
</evidence>
<sequence>MMMNCRLFSTAGDLSPPSILIHDFYTRQTPALRKNAAPCPIVLLVNCDLKLGPQGLSIQAMYCKEMGTPGRTRGFIFAPL</sequence>
<protein>
    <submittedName>
        <fullName evidence="1">Uncharacterized protein</fullName>
    </submittedName>
</protein>